<dbReference type="InterPro" id="IPR052552">
    <property type="entry name" value="YeaO-like"/>
</dbReference>
<organism evidence="1">
    <name type="scientific">Thermobifida fusca (strain YX)</name>
    <dbReference type="NCBI Taxonomy" id="269800"/>
    <lineage>
        <taxon>Bacteria</taxon>
        <taxon>Bacillati</taxon>
        <taxon>Actinomycetota</taxon>
        <taxon>Actinomycetes</taxon>
        <taxon>Streptosporangiales</taxon>
        <taxon>Nocardiopsidaceae</taxon>
        <taxon>Thermobifida</taxon>
    </lineage>
</organism>
<dbReference type="eggNOG" id="COG3189">
    <property type="taxonomic scope" value="Bacteria"/>
</dbReference>
<dbReference type="Pfam" id="PF22752">
    <property type="entry name" value="DUF488-N3i"/>
    <property type="match status" value="1"/>
</dbReference>
<gene>
    <name evidence="1" type="ordered locus">Tfu_1562</name>
</gene>
<proteinExistence type="predicted"/>
<dbReference type="EMBL" id="CP000088">
    <property type="protein sequence ID" value="AAZ55598.1"/>
    <property type="molecule type" value="Genomic_DNA"/>
</dbReference>
<dbReference type="PANTHER" id="PTHR36849">
    <property type="entry name" value="CYTOPLASMIC PROTEIN-RELATED"/>
    <property type="match status" value="1"/>
</dbReference>
<reference evidence="1" key="1">
    <citation type="submission" date="2005-07" db="EMBL/GenBank/DDBJ databases">
        <title>Complete sequence of Thermobifida fusca YX.</title>
        <authorList>
            <consortium name="US DOE Joint Genome Institute"/>
            <person name="Copeland A."/>
            <person name="Lucas S."/>
            <person name="Lapidus A."/>
            <person name="Barry K."/>
            <person name="Detter J.C."/>
            <person name="Glavina T."/>
            <person name="Hammon N."/>
            <person name="Israni S."/>
            <person name="Pitluck S."/>
            <person name="Di Bartolo G."/>
            <person name="Chain P."/>
            <person name="Schmutz J."/>
            <person name="Larimer F."/>
            <person name="Land M."/>
            <person name="Lykidis A."/>
            <person name="Richardson P."/>
        </authorList>
    </citation>
    <scope>NUCLEOTIDE SEQUENCE</scope>
    <source>
        <strain evidence="1">YX</strain>
    </source>
</reference>
<dbReference type="STRING" id="269800.Tfu_1562"/>
<evidence type="ECO:0008006" key="2">
    <source>
        <dbReference type="Google" id="ProtNLM"/>
    </source>
</evidence>
<evidence type="ECO:0000313" key="1">
    <source>
        <dbReference type="EMBL" id="AAZ55598.1"/>
    </source>
</evidence>
<protein>
    <recommendedName>
        <fullName evidence="2">Uroporphyrin-III C-methyltransferase</fullName>
    </recommendedName>
</protein>
<name>Q47PM1_THEFY</name>
<dbReference type="HOGENOM" id="CLU_137928_0_0_11"/>
<dbReference type="KEGG" id="tfu:Tfu_1562"/>
<sequence>MGSRHPMDATQVDIEVRRVYDAEVRDGSATRGRRVFLVDRMWPRGIRKNEVHVDGWLRQVAPSSELRRWFGHLPERWEEFQDRYRDELARDPEGIDVLVDAARHAPVTLLYSAADTERNNAVVLRSYVVEQLGARD</sequence>
<dbReference type="AlphaFoldDB" id="Q47PM1"/>
<accession>Q47PM1</accession>
<dbReference type="PANTHER" id="PTHR36849:SF1">
    <property type="entry name" value="CYTOPLASMIC PROTEIN"/>
    <property type="match status" value="1"/>
</dbReference>